<dbReference type="AlphaFoldDB" id="A0A1H7JUE7"/>
<accession>A0A1H7JUE7</accession>
<dbReference type="InterPro" id="IPR009019">
    <property type="entry name" value="KH_sf_prok-type"/>
</dbReference>
<dbReference type="OrthoDB" id="9812389at2"/>
<dbReference type="GO" id="GO:0005737">
    <property type="term" value="C:cytoplasm"/>
    <property type="evidence" value="ECO:0007669"/>
    <property type="project" value="UniProtKB-SubCell"/>
</dbReference>
<dbReference type="InterPro" id="IPR020627">
    <property type="entry name" value="KhpA"/>
</dbReference>
<dbReference type="GO" id="GO:0071555">
    <property type="term" value="P:cell wall organization"/>
    <property type="evidence" value="ECO:0007669"/>
    <property type="project" value="UniProtKB-KW"/>
</dbReference>
<dbReference type="InterPro" id="IPR015946">
    <property type="entry name" value="KH_dom-like_a/b"/>
</dbReference>
<keyword evidence="3" id="KW-0133">Cell shape</keyword>
<comment type="subunit">
    <text evidence="3">Forms a complex with KhpB.</text>
</comment>
<evidence type="ECO:0000313" key="5">
    <source>
        <dbReference type="Proteomes" id="UP000199081"/>
    </source>
</evidence>
<dbReference type="HAMAP" id="MF_00088">
    <property type="entry name" value="KhpA"/>
    <property type="match status" value="1"/>
</dbReference>
<reference evidence="5" key="1">
    <citation type="submission" date="2016-10" db="EMBL/GenBank/DDBJ databases">
        <authorList>
            <person name="Varghese N."/>
            <person name="Submissions S."/>
        </authorList>
    </citation>
    <scope>NUCLEOTIDE SEQUENCE [LARGE SCALE GENOMIC DNA]</scope>
    <source>
        <strain evidence="5">DSM 19183</strain>
    </source>
</reference>
<name>A0A1H7JUE7_9LACT</name>
<comment type="subcellular location">
    <subcellularLocation>
        <location evidence="3">Cytoplasm</location>
    </subcellularLocation>
</comment>
<dbReference type="Gene3D" id="3.30.300.20">
    <property type="match status" value="1"/>
</dbReference>
<evidence type="ECO:0000256" key="1">
    <source>
        <dbReference type="ARBA" id="ARBA00022490"/>
    </source>
</evidence>
<dbReference type="CDD" id="cd22533">
    <property type="entry name" value="KH-II_YlqC-like"/>
    <property type="match status" value="1"/>
</dbReference>
<dbReference type="RefSeq" id="WP_091480471.1">
    <property type="nucleotide sequence ID" value="NZ_BJYC01000008.1"/>
</dbReference>
<sequence length="81" mass="9364">MTDKEMRELITTIVEPLVSHPEDIKLDLKDTDEFHEYMLEVHSDDVGRVIGKRGRIAKAIRAIVYSIQFDGPKRVRLTIVD</sequence>
<keyword evidence="2 3" id="KW-0694">RNA-binding</keyword>
<dbReference type="GO" id="GO:0003723">
    <property type="term" value="F:RNA binding"/>
    <property type="evidence" value="ECO:0007669"/>
    <property type="project" value="UniProtKB-UniRule"/>
</dbReference>
<dbReference type="GO" id="GO:0008360">
    <property type="term" value="P:regulation of cell shape"/>
    <property type="evidence" value="ECO:0007669"/>
    <property type="project" value="UniProtKB-KW"/>
</dbReference>
<comment type="function">
    <text evidence="3">A probable RNA chaperone. Forms a complex with KhpB which binds to cellular RNA and controls its expression. Plays a role in peptidoglycan (PG) homeostasis and cell length regulation.</text>
</comment>
<gene>
    <name evidence="3" type="primary">khpA</name>
    <name evidence="4" type="ORF">SAMN04488099_10672</name>
</gene>
<dbReference type="SUPFAM" id="SSF54814">
    <property type="entry name" value="Prokaryotic type KH domain (KH-domain type II)"/>
    <property type="match status" value="1"/>
</dbReference>
<keyword evidence="1 3" id="KW-0963">Cytoplasm</keyword>
<protein>
    <recommendedName>
        <fullName evidence="3">RNA-binding protein KhpA</fullName>
    </recommendedName>
    <alternativeName>
        <fullName evidence="3">KH-domain protein A</fullName>
    </alternativeName>
</protein>
<keyword evidence="3" id="KW-0961">Cell wall biogenesis/degradation</keyword>
<keyword evidence="5" id="KW-1185">Reference proteome</keyword>
<proteinExistence type="inferred from homology"/>
<evidence type="ECO:0000256" key="3">
    <source>
        <dbReference type="HAMAP-Rule" id="MF_00088"/>
    </source>
</evidence>
<dbReference type="PANTHER" id="PTHR34654:SF1">
    <property type="entry name" value="RNA-BINDING PROTEIN KHPA"/>
    <property type="match status" value="1"/>
</dbReference>
<dbReference type="PANTHER" id="PTHR34654">
    <property type="entry name" value="UPF0109 PROTEIN SCO5592"/>
    <property type="match status" value="1"/>
</dbReference>
<dbReference type="GO" id="GO:0009252">
    <property type="term" value="P:peptidoglycan biosynthetic process"/>
    <property type="evidence" value="ECO:0007669"/>
    <property type="project" value="UniProtKB-UniRule"/>
</dbReference>
<dbReference type="Pfam" id="PF13083">
    <property type="entry name" value="KH_KhpA-B"/>
    <property type="match status" value="1"/>
</dbReference>
<keyword evidence="3" id="KW-0143">Chaperone</keyword>
<dbReference type="STRING" id="426702.SAMN04488099_10672"/>
<evidence type="ECO:0000256" key="2">
    <source>
        <dbReference type="ARBA" id="ARBA00022884"/>
    </source>
</evidence>
<dbReference type="Proteomes" id="UP000199081">
    <property type="component" value="Unassembled WGS sequence"/>
</dbReference>
<organism evidence="4 5">
    <name type="scientific">Alkalibacterium pelagium</name>
    <dbReference type="NCBI Taxonomy" id="426702"/>
    <lineage>
        <taxon>Bacteria</taxon>
        <taxon>Bacillati</taxon>
        <taxon>Bacillota</taxon>
        <taxon>Bacilli</taxon>
        <taxon>Lactobacillales</taxon>
        <taxon>Carnobacteriaceae</taxon>
        <taxon>Alkalibacterium</taxon>
    </lineage>
</organism>
<dbReference type="EMBL" id="FNZU01000006">
    <property type="protein sequence ID" value="SEK78248.1"/>
    <property type="molecule type" value="Genomic_DNA"/>
</dbReference>
<evidence type="ECO:0000313" key="4">
    <source>
        <dbReference type="EMBL" id="SEK78248.1"/>
    </source>
</evidence>
<comment type="similarity">
    <text evidence="3">Belongs to the KhpA RNA-binding protein family.</text>
</comment>